<dbReference type="STRING" id="1618756.UV12_C0001G0085"/>
<organism evidence="2 3">
    <name type="scientific">Candidatus Nomurabacteria bacterium GW2011_GWC2_42_20</name>
    <dbReference type="NCBI Taxonomy" id="1618756"/>
    <lineage>
        <taxon>Bacteria</taxon>
        <taxon>Candidatus Nomuraibacteriota</taxon>
    </lineage>
</organism>
<feature type="transmembrane region" description="Helical" evidence="1">
    <location>
        <begin position="25"/>
        <end position="47"/>
    </location>
</feature>
<evidence type="ECO:0000256" key="1">
    <source>
        <dbReference type="SAM" id="Phobius"/>
    </source>
</evidence>
<protein>
    <submittedName>
        <fullName evidence="2">Uncharacterized protein</fullName>
    </submittedName>
</protein>
<sequence length="148" mass="16465">MEIIDNLYSLADNYKMRKIILNKKIRVSLLAFAVLAIPVVTLSQVGIPCEGTAADPCEFNDLVVLANNIIKFLMFTVAVPLAALGFMWAGAKLVLNQDKEGEWSKAKERFMDIAIGFGIMLGAYVLIKGVIYSFLTADQISFMQFMFQ</sequence>
<reference evidence="2 3" key="1">
    <citation type="journal article" date="2015" name="Nature">
        <title>rRNA introns, odd ribosomes, and small enigmatic genomes across a large radiation of phyla.</title>
        <authorList>
            <person name="Brown C.T."/>
            <person name="Hug L.A."/>
            <person name="Thomas B.C."/>
            <person name="Sharon I."/>
            <person name="Castelle C.J."/>
            <person name="Singh A."/>
            <person name="Wilkins M.J."/>
            <person name="Williams K.H."/>
            <person name="Banfield J.F."/>
        </authorList>
    </citation>
    <scope>NUCLEOTIDE SEQUENCE [LARGE SCALE GENOMIC DNA]</scope>
</reference>
<keyword evidence="1" id="KW-0812">Transmembrane</keyword>
<proteinExistence type="predicted"/>
<evidence type="ECO:0000313" key="2">
    <source>
        <dbReference type="EMBL" id="KKS48390.1"/>
    </source>
</evidence>
<feature type="transmembrane region" description="Helical" evidence="1">
    <location>
        <begin position="110"/>
        <end position="135"/>
    </location>
</feature>
<keyword evidence="1" id="KW-1133">Transmembrane helix</keyword>
<name>A0A0G0ZI30_9BACT</name>
<feature type="transmembrane region" description="Helical" evidence="1">
    <location>
        <begin position="69"/>
        <end position="89"/>
    </location>
</feature>
<dbReference type="EMBL" id="LCDG01000001">
    <property type="protein sequence ID" value="KKS48390.1"/>
    <property type="molecule type" value="Genomic_DNA"/>
</dbReference>
<accession>A0A0G0ZI30</accession>
<comment type="caution">
    <text evidence="2">The sequence shown here is derived from an EMBL/GenBank/DDBJ whole genome shotgun (WGS) entry which is preliminary data.</text>
</comment>
<keyword evidence="1" id="KW-0472">Membrane</keyword>
<evidence type="ECO:0000313" key="3">
    <source>
        <dbReference type="Proteomes" id="UP000034704"/>
    </source>
</evidence>
<dbReference type="Proteomes" id="UP000034704">
    <property type="component" value="Unassembled WGS sequence"/>
</dbReference>
<gene>
    <name evidence="2" type="ORF">UV12_C0001G0085</name>
</gene>
<dbReference type="AlphaFoldDB" id="A0A0G0ZI30"/>